<dbReference type="Pfam" id="PF03466">
    <property type="entry name" value="LysR_substrate"/>
    <property type="match status" value="1"/>
</dbReference>
<keyword evidence="2" id="KW-0805">Transcription regulation</keyword>
<dbReference type="SUPFAM" id="SSF53850">
    <property type="entry name" value="Periplasmic binding protein-like II"/>
    <property type="match status" value="1"/>
</dbReference>
<protein>
    <submittedName>
        <fullName evidence="6">LysR family transcriptional regulator</fullName>
    </submittedName>
</protein>
<comment type="similarity">
    <text evidence="1">Belongs to the LysR transcriptional regulatory family.</text>
</comment>
<dbReference type="PANTHER" id="PTHR30346">
    <property type="entry name" value="TRANSCRIPTIONAL DUAL REGULATOR HCAR-RELATED"/>
    <property type="match status" value="1"/>
</dbReference>
<dbReference type="PANTHER" id="PTHR30346:SF0">
    <property type="entry name" value="HCA OPERON TRANSCRIPTIONAL ACTIVATOR HCAR"/>
    <property type="match status" value="1"/>
</dbReference>
<dbReference type="PROSITE" id="PS50931">
    <property type="entry name" value="HTH_LYSR"/>
    <property type="match status" value="1"/>
</dbReference>
<dbReference type="InterPro" id="IPR005119">
    <property type="entry name" value="LysR_subst-bd"/>
</dbReference>
<evidence type="ECO:0000259" key="5">
    <source>
        <dbReference type="PROSITE" id="PS50931"/>
    </source>
</evidence>
<dbReference type="Proteomes" id="UP001203136">
    <property type="component" value="Unassembled WGS sequence"/>
</dbReference>
<evidence type="ECO:0000313" key="6">
    <source>
        <dbReference type="EMBL" id="MCK0086440.1"/>
    </source>
</evidence>
<accession>A0AAW5F4E8</accession>
<keyword evidence="4" id="KW-0804">Transcription</keyword>
<dbReference type="AlphaFoldDB" id="A0AAW5F4E8"/>
<dbReference type="EMBL" id="JAINVB010000001">
    <property type="protein sequence ID" value="MCK0086440.1"/>
    <property type="molecule type" value="Genomic_DNA"/>
</dbReference>
<dbReference type="SUPFAM" id="SSF46785">
    <property type="entry name" value="Winged helix' DNA-binding domain"/>
    <property type="match status" value="1"/>
</dbReference>
<dbReference type="InterPro" id="IPR036388">
    <property type="entry name" value="WH-like_DNA-bd_sf"/>
</dbReference>
<dbReference type="InterPro" id="IPR036390">
    <property type="entry name" value="WH_DNA-bd_sf"/>
</dbReference>
<dbReference type="InterPro" id="IPR000847">
    <property type="entry name" value="LysR_HTH_N"/>
</dbReference>
<reference evidence="6" key="1">
    <citation type="journal article" date="2022" name="Cell Host Microbe">
        <title>Colonization of the live biotherapeutic product VE303 and modulation of the microbiota and metabolites in healthy volunteers.</title>
        <authorList>
            <person name="Dsouza M."/>
            <person name="Menon R."/>
            <person name="Crossette E."/>
            <person name="Bhattarai S.K."/>
            <person name="Schneider J."/>
            <person name="Kim Y.G."/>
            <person name="Reddy S."/>
            <person name="Caballero S."/>
            <person name="Felix C."/>
            <person name="Cornacchione L."/>
            <person name="Hendrickson J."/>
            <person name="Watson A.R."/>
            <person name="Minot S.S."/>
            <person name="Greenfield N."/>
            <person name="Schopf L."/>
            <person name="Szabady R."/>
            <person name="Patarroyo J."/>
            <person name="Smith W."/>
            <person name="Harrison P."/>
            <person name="Kuijper E.J."/>
            <person name="Kelly C.P."/>
            <person name="Olle B."/>
            <person name="Bobilev D."/>
            <person name="Silber J.L."/>
            <person name="Bucci V."/>
            <person name="Roberts B."/>
            <person name="Faith J."/>
            <person name="Norman J.M."/>
        </authorList>
    </citation>
    <scope>NUCLEOTIDE SEQUENCE</scope>
    <source>
        <strain evidence="6">VE303-04</strain>
    </source>
</reference>
<name>A0AAW5F4E8_CLOSY</name>
<organism evidence="6 7">
    <name type="scientific">Clostridium symbiosum</name>
    <name type="common">Bacteroides symbiosus</name>
    <dbReference type="NCBI Taxonomy" id="1512"/>
    <lineage>
        <taxon>Bacteria</taxon>
        <taxon>Bacillati</taxon>
        <taxon>Bacillota</taxon>
        <taxon>Clostridia</taxon>
        <taxon>Lachnospirales</taxon>
        <taxon>Lachnospiraceae</taxon>
        <taxon>Otoolea</taxon>
    </lineage>
</organism>
<dbReference type="GO" id="GO:0032993">
    <property type="term" value="C:protein-DNA complex"/>
    <property type="evidence" value="ECO:0007669"/>
    <property type="project" value="TreeGrafter"/>
</dbReference>
<evidence type="ECO:0000256" key="3">
    <source>
        <dbReference type="ARBA" id="ARBA00023125"/>
    </source>
</evidence>
<evidence type="ECO:0000256" key="2">
    <source>
        <dbReference type="ARBA" id="ARBA00023015"/>
    </source>
</evidence>
<dbReference type="FunFam" id="1.10.10.10:FF:000001">
    <property type="entry name" value="LysR family transcriptional regulator"/>
    <property type="match status" value="1"/>
</dbReference>
<feature type="domain" description="HTH lysR-type" evidence="5">
    <location>
        <begin position="5"/>
        <end position="62"/>
    </location>
</feature>
<dbReference type="GO" id="GO:0003677">
    <property type="term" value="F:DNA binding"/>
    <property type="evidence" value="ECO:0007669"/>
    <property type="project" value="UniProtKB-KW"/>
</dbReference>
<keyword evidence="3" id="KW-0238">DNA-binding</keyword>
<proteinExistence type="inferred from homology"/>
<gene>
    <name evidence="6" type="ORF">K5I21_11275</name>
</gene>
<dbReference type="Gene3D" id="1.10.10.10">
    <property type="entry name" value="Winged helix-like DNA-binding domain superfamily/Winged helix DNA-binding domain"/>
    <property type="match status" value="1"/>
</dbReference>
<comment type="caution">
    <text evidence="6">The sequence shown here is derived from an EMBL/GenBank/DDBJ whole genome shotgun (WGS) entry which is preliminary data.</text>
</comment>
<dbReference type="PRINTS" id="PR00039">
    <property type="entry name" value="HTHLYSR"/>
</dbReference>
<dbReference type="RefSeq" id="WP_003498558.1">
    <property type="nucleotide sequence ID" value="NZ_CABHNX010000208.1"/>
</dbReference>
<evidence type="ECO:0000256" key="4">
    <source>
        <dbReference type="ARBA" id="ARBA00023163"/>
    </source>
</evidence>
<evidence type="ECO:0000256" key="1">
    <source>
        <dbReference type="ARBA" id="ARBA00009437"/>
    </source>
</evidence>
<evidence type="ECO:0000313" key="7">
    <source>
        <dbReference type="Proteomes" id="UP001203136"/>
    </source>
</evidence>
<sequence>MNMDMNLKHLEYFITVARLGSINKAAQSLFISQPYLGKIIKELENAVGAVLFQRTRGGVSLTPDGEDFMIHAENIIREVEKMETFRSSCSDTGHSLVVSMTKYSHIMESFIEVVLKHKDNPSFIHRLSEGTADEVIEDVYSGQANIGVLHFDGRRHGEFKARLASQSLDYHFLCYVKPHILVSTNHPLIREGKPVNLHTLAPYGFARYLGQCEDFTYRIFSQDSQYNLNYGSRMAYLTSRASLLHLISCSDFYGIGIHDFTTQTSAYQVLSIPIDDCNDSIEFGYILPRNVPVNPMTQEFSDSLKNRLKNIK</sequence>
<dbReference type="GO" id="GO:0003700">
    <property type="term" value="F:DNA-binding transcription factor activity"/>
    <property type="evidence" value="ECO:0007669"/>
    <property type="project" value="InterPro"/>
</dbReference>
<dbReference type="Pfam" id="PF00126">
    <property type="entry name" value="HTH_1"/>
    <property type="match status" value="1"/>
</dbReference>